<feature type="compositionally biased region" description="Polar residues" evidence="6">
    <location>
        <begin position="289"/>
        <end position="304"/>
    </location>
</feature>
<gene>
    <name evidence="8" type="ORF">PGT21_032770</name>
</gene>
<keyword evidence="1" id="KW-0479">Metal-binding</keyword>
<dbReference type="PANTHER" id="PTHR23235">
    <property type="entry name" value="KRUEPPEL-LIKE TRANSCRIPTION FACTOR"/>
    <property type="match status" value="1"/>
</dbReference>
<evidence type="ECO:0000256" key="2">
    <source>
        <dbReference type="ARBA" id="ARBA00022737"/>
    </source>
</evidence>
<dbReference type="PROSITE" id="PS50157">
    <property type="entry name" value="ZINC_FINGER_C2H2_2"/>
    <property type="match status" value="4"/>
</dbReference>
<dbReference type="GO" id="GO:0000978">
    <property type="term" value="F:RNA polymerase II cis-regulatory region sequence-specific DNA binding"/>
    <property type="evidence" value="ECO:0007669"/>
    <property type="project" value="TreeGrafter"/>
</dbReference>
<feature type="compositionally biased region" description="Low complexity" evidence="6">
    <location>
        <begin position="348"/>
        <end position="362"/>
    </location>
</feature>
<sequence>MAIHPPTARTLVPILIQQAIPFQDGGFFLGQRSDCPLSHHHAGGSKSRSFPIWGFPQPVAGPKLFSLRRESTPEAVAVVRWCPVLSKLNALIPSGSRGAYMSFLLVFSSQSCYCSSTSIHFFSSAFYLRTLSNCHPQSPIPDAIIMEVPEPESHTDGKLSRPYACTYAPCHKSFSRRSDLVRHVRIHTNERPYKCEYKSCGKCFIQRSALTVHMRTHTGERPHVCEQCGRAFSDSSSLARHRRVHTGKRPYRCPFIGCDKTFCRKTTLMKHHKSHSDDSLSFHSDSGSPKSTSVLQSTSTSPSCVTSFNPQYAHTSYLDRVPQNMSAPASSQSFPHLPHPSSYAPPWSSTSATFPSASSSHSEGSLVTSNSYPTSLQSHNFLLPVISPQPTPLNCGTFFGRHLSQSQPFPQIDRNLFNQPESYSTAPHYVPDTQQLYRQMPKARESGGSEPQLSNVLDHSSFFGSLDLNNHILVEPLQGNQADLLYNPFPDQLVNVNGALPGMDLSSNTHVMGNRQQSFSTIQQPAPLPHFAFEDPLAASVDDINTCWQKLNWNRN</sequence>
<feature type="domain" description="C2H2-type" evidence="7">
    <location>
        <begin position="193"/>
        <end position="222"/>
    </location>
</feature>
<keyword evidence="3 5" id="KW-0863">Zinc-finger</keyword>
<organism evidence="8 9">
    <name type="scientific">Puccinia graminis f. sp. tritici</name>
    <dbReference type="NCBI Taxonomy" id="56615"/>
    <lineage>
        <taxon>Eukaryota</taxon>
        <taxon>Fungi</taxon>
        <taxon>Dikarya</taxon>
        <taxon>Basidiomycota</taxon>
        <taxon>Pucciniomycotina</taxon>
        <taxon>Pucciniomycetes</taxon>
        <taxon>Pucciniales</taxon>
        <taxon>Pucciniaceae</taxon>
        <taxon>Puccinia</taxon>
    </lineage>
</organism>
<dbReference type="PROSITE" id="PS00028">
    <property type="entry name" value="ZINC_FINGER_C2H2_1"/>
    <property type="match status" value="4"/>
</dbReference>
<feature type="region of interest" description="Disordered" evidence="6">
    <location>
        <begin position="274"/>
        <end position="304"/>
    </location>
</feature>
<feature type="region of interest" description="Disordered" evidence="6">
    <location>
        <begin position="348"/>
        <end position="370"/>
    </location>
</feature>
<dbReference type="Proteomes" id="UP000324748">
    <property type="component" value="Unassembled WGS sequence"/>
</dbReference>
<keyword evidence="2" id="KW-0677">Repeat</keyword>
<dbReference type="InterPro" id="IPR013087">
    <property type="entry name" value="Znf_C2H2_type"/>
</dbReference>
<evidence type="ECO:0000256" key="6">
    <source>
        <dbReference type="SAM" id="MobiDB-lite"/>
    </source>
</evidence>
<dbReference type="Pfam" id="PF00096">
    <property type="entry name" value="zf-C2H2"/>
    <property type="match status" value="4"/>
</dbReference>
<reference evidence="8 9" key="1">
    <citation type="submission" date="2019-05" db="EMBL/GenBank/DDBJ databases">
        <title>Emergence of the Ug99 lineage of the wheat stem rust pathogen through somatic hybridization.</title>
        <authorList>
            <person name="Li F."/>
            <person name="Upadhyaya N.M."/>
            <person name="Sperschneider J."/>
            <person name="Matny O."/>
            <person name="Nguyen-Phuc H."/>
            <person name="Mago R."/>
            <person name="Raley C."/>
            <person name="Miller M.E."/>
            <person name="Silverstein K.A.T."/>
            <person name="Henningsen E."/>
            <person name="Hirsch C.D."/>
            <person name="Visser B."/>
            <person name="Pretorius Z.A."/>
            <person name="Steffenson B.J."/>
            <person name="Schwessinger B."/>
            <person name="Dodds P.N."/>
            <person name="Figueroa M."/>
        </authorList>
    </citation>
    <scope>NUCLEOTIDE SEQUENCE [LARGE SCALE GENOMIC DNA]</scope>
    <source>
        <strain evidence="8">21-0</strain>
    </source>
</reference>
<accession>A0A5B0PU69</accession>
<name>A0A5B0PU69_PUCGR</name>
<comment type="caution">
    <text evidence="8">The sequence shown here is derived from an EMBL/GenBank/DDBJ whole genome shotgun (WGS) entry which is preliminary data.</text>
</comment>
<evidence type="ECO:0000256" key="3">
    <source>
        <dbReference type="ARBA" id="ARBA00022771"/>
    </source>
</evidence>
<dbReference type="FunFam" id="3.30.160.60:FF:000016">
    <property type="entry name" value="zinc finger protein 37 homolog"/>
    <property type="match status" value="1"/>
</dbReference>
<dbReference type="SMART" id="SM00355">
    <property type="entry name" value="ZnF_C2H2"/>
    <property type="match status" value="4"/>
</dbReference>
<evidence type="ECO:0000313" key="9">
    <source>
        <dbReference type="Proteomes" id="UP000324748"/>
    </source>
</evidence>
<dbReference type="EMBL" id="VSWC01000041">
    <property type="protein sequence ID" value="KAA1104841.1"/>
    <property type="molecule type" value="Genomic_DNA"/>
</dbReference>
<dbReference type="SUPFAM" id="SSF57667">
    <property type="entry name" value="beta-beta-alpha zinc fingers"/>
    <property type="match status" value="2"/>
</dbReference>
<keyword evidence="4" id="KW-0862">Zinc</keyword>
<feature type="region of interest" description="Disordered" evidence="6">
    <location>
        <begin position="323"/>
        <end position="342"/>
    </location>
</feature>
<evidence type="ECO:0000256" key="5">
    <source>
        <dbReference type="PROSITE-ProRule" id="PRU00042"/>
    </source>
</evidence>
<dbReference type="AlphaFoldDB" id="A0A5B0PU69"/>
<feature type="domain" description="C2H2-type" evidence="7">
    <location>
        <begin position="251"/>
        <end position="280"/>
    </location>
</feature>
<dbReference type="PANTHER" id="PTHR23235:SF120">
    <property type="entry name" value="KRUPPEL-LIKE FACTOR 15"/>
    <property type="match status" value="1"/>
</dbReference>
<feature type="domain" description="C2H2-type" evidence="7">
    <location>
        <begin position="223"/>
        <end position="250"/>
    </location>
</feature>
<dbReference type="GO" id="GO:0000981">
    <property type="term" value="F:DNA-binding transcription factor activity, RNA polymerase II-specific"/>
    <property type="evidence" value="ECO:0007669"/>
    <property type="project" value="UniProtKB-ARBA"/>
</dbReference>
<feature type="domain" description="C2H2-type" evidence="7">
    <location>
        <begin position="163"/>
        <end position="192"/>
    </location>
</feature>
<evidence type="ECO:0000256" key="4">
    <source>
        <dbReference type="ARBA" id="ARBA00022833"/>
    </source>
</evidence>
<evidence type="ECO:0000256" key="1">
    <source>
        <dbReference type="ARBA" id="ARBA00022723"/>
    </source>
</evidence>
<dbReference type="FunFam" id="3.30.160.60:FF:000125">
    <property type="entry name" value="Putative zinc finger protein 143"/>
    <property type="match status" value="2"/>
</dbReference>
<protein>
    <recommendedName>
        <fullName evidence="7">C2H2-type domain-containing protein</fullName>
    </recommendedName>
</protein>
<feature type="compositionally biased region" description="Polar residues" evidence="6">
    <location>
        <begin position="323"/>
        <end position="334"/>
    </location>
</feature>
<evidence type="ECO:0000259" key="7">
    <source>
        <dbReference type="PROSITE" id="PS50157"/>
    </source>
</evidence>
<evidence type="ECO:0000313" key="8">
    <source>
        <dbReference type="EMBL" id="KAA1104841.1"/>
    </source>
</evidence>
<dbReference type="OrthoDB" id="654211at2759"/>
<dbReference type="Gene3D" id="3.30.160.60">
    <property type="entry name" value="Classic Zinc Finger"/>
    <property type="match status" value="4"/>
</dbReference>
<proteinExistence type="predicted"/>
<keyword evidence="9" id="KW-1185">Reference proteome</keyword>
<dbReference type="GO" id="GO:0008270">
    <property type="term" value="F:zinc ion binding"/>
    <property type="evidence" value="ECO:0007669"/>
    <property type="project" value="UniProtKB-KW"/>
</dbReference>
<dbReference type="InterPro" id="IPR036236">
    <property type="entry name" value="Znf_C2H2_sf"/>
</dbReference>